<organism evidence="2 3">
    <name type="scientific">Plasmodium yoelii yoelii</name>
    <dbReference type="NCBI Taxonomy" id="73239"/>
    <lineage>
        <taxon>Eukaryota</taxon>
        <taxon>Sar</taxon>
        <taxon>Alveolata</taxon>
        <taxon>Apicomplexa</taxon>
        <taxon>Aconoidasida</taxon>
        <taxon>Haemosporida</taxon>
        <taxon>Plasmodiidae</taxon>
        <taxon>Plasmodium</taxon>
        <taxon>Plasmodium (Vinckeia)</taxon>
    </lineage>
</organism>
<feature type="transmembrane region" description="Helical" evidence="1">
    <location>
        <begin position="58"/>
        <end position="80"/>
    </location>
</feature>
<dbReference type="InParanoid" id="Q7RB59"/>
<feature type="transmembrane region" description="Helical" evidence="1">
    <location>
        <begin position="6"/>
        <end position="24"/>
    </location>
</feature>
<keyword evidence="1" id="KW-1133">Transmembrane helix</keyword>
<dbReference type="Proteomes" id="UP000008553">
    <property type="component" value="Unassembled WGS sequence"/>
</dbReference>
<dbReference type="PaxDb" id="73239-Q7RB59"/>
<protein>
    <submittedName>
        <fullName evidence="2">Uncharacterized protein</fullName>
    </submittedName>
</protein>
<keyword evidence="1" id="KW-0472">Membrane</keyword>
<comment type="caution">
    <text evidence="2">The sequence shown here is derived from an EMBL/GenBank/DDBJ whole genome shotgun (WGS) entry which is preliminary data.</text>
</comment>
<evidence type="ECO:0000256" key="1">
    <source>
        <dbReference type="SAM" id="Phobius"/>
    </source>
</evidence>
<gene>
    <name evidence="2" type="ORF">PY06289</name>
</gene>
<dbReference type="EMBL" id="AABL01002106">
    <property type="protein sequence ID" value="EAA18480.1"/>
    <property type="molecule type" value="Genomic_DNA"/>
</dbReference>
<accession>Q7RB59</accession>
<sequence length="145" mass="17243">MICFIVKLLIFIAAYIVPSGMAFHGMKNKRYDMVEYYLKYIYFFIIFEHLITPTFGRFISGINCFIWGIIHLSLYVVLIIPKFNYLNNIYEKVAKINGDNNISFYFNNYVISPLNMKANAIIKKKAPCKLFQNFFFFFKIKFDDI</sequence>
<dbReference type="AlphaFoldDB" id="Q7RB59"/>
<proteinExistence type="predicted"/>
<evidence type="ECO:0000313" key="3">
    <source>
        <dbReference type="Proteomes" id="UP000008553"/>
    </source>
</evidence>
<feature type="transmembrane region" description="Helical" evidence="1">
    <location>
        <begin position="36"/>
        <end position="52"/>
    </location>
</feature>
<evidence type="ECO:0000313" key="2">
    <source>
        <dbReference type="EMBL" id="EAA18480.1"/>
    </source>
</evidence>
<name>Q7RB59_PLAYO</name>
<keyword evidence="3" id="KW-1185">Reference proteome</keyword>
<dbReference type="KEGG" id="pyo:PY17X_0932700"/>
<keyword evidence="1" id="KW-0812">Transmembrane</keyword>
<dbReference type="FunCoup" id="Q7RB59">
    <property type="interactions" value="16"/>
</dbReference>
<reference evidence="2 3" key="1">
    <citation type="journal article" date="2002" name="Nature">
        <title>Genome sequence and comparative analysis of the model rodent malaria parasite Plasmodium yoelii yoelii.</title>
        <authorList>
            <person name="Carlton J.M."/>
            <person name="Angiuoli S.V."/>
            <person name="Suh B.B."/>
            <person name="Kooij T.W."/>
            <person name="Pertea M."/>
            <person name="Silva J.C."/>
            <person name="Ermolaeva M.D."/>
            <person name="Allen J.E."/>
            <person name="Selengut J.D."/>
            <person name="Koo H.L."/>
            <person name="Peterson J.D."/>
            <person name="Pop M."/>
            <person name="Kosack D.S."/>
            <person name="Shumway M.F."/>
            <person name="Bidwell S.L."/>
            <person name="Shallom S.J."/>
            <person name="van Aken S.E."/>
            <person name="Riedmuller S.B."/>
            <person name="Feldblyum T.V."/>
            <person name="Cho J.K."/>
            <person name="Quackenbush J."/>
            <person name="Sedegah M."/>
            <person name="Shoaibi A."/>
            <person name="Cummings L.M."/>
            <person name="Florens L."/>
            <person name="Yates J.R."/>
            <person name="Raine J.D."/>
            <person name="Sinden R.E."/>
            <person name="Harris M.A."/>
            <person name="Cunningham D.A."/>
            <person name="Preiser P.R."/>
            <person name="Bergman L.W."/>
            <person name="Vaidya A.B."/>
            <person name="van Lin L.H."/>
            <person name="Janse C.J."/>
            <person name="Waters A.P."/>
            <person name="Smith H.O."/>
            <person name="White O.R."/>
            <person name="Salzberg S.L."/>
            <person name="Venter J.C."/>
            <person name="Fraser C.M."/>
            <person name="Hoffman S.L."/>
            <person name="Gardner M.J."/>
            <person name="Carucci D.J."/>
        </authorList>
    </citation>
    <scope>NUCLEOTIDE SEQUENCE [LARGE SCALE GENOMIC DNA]</scope>
    <source>
        <strain evidence="2 3">17XNL</strain>
    </source>
</reference>